<evidence type="ECO:0000313" key="6">
    <source>
        <dbReference type="Proteomes" id="UP000294614"/>
    </source>
</evidence>
<feature type="domain" description="HTH arsR-type" evidence="4">
    <location>
        <begin position="1"/>
        <end position="92"/>
    </location>
</feature>
<dbReference type="PANTHER" id="PTHR43132">
    <property type="entry name" value="ARSENICAL RESISTANCE OPERON REPRESSOR ARSR-RELATED"/>
    <property type="match status" value="1"/>
</dbReference>
<evidence type="ECO:0000259" key="4">
    <source>
        <dbReference type="PROSITE" id="PS50987"/>
    </source>
</evidence>
<gene>
    <name evidence="5" type="ORF">C8D98_1253</name>
</gene>
<evidence type="ECO:0000313" key="5">
    <source>
        <dbReference type="EMBL" id="TCK60381.1"/>
    </source>
</evidence>
<dbReference type="Proteomes" id="UP000294614">
    <property type="component" value="Unassembled WGS sequence"/>
</dbReference>
<dbReference type="InterPro" id="IPR051011">
    <property type="entry name" value="Metal_resp_trans_reg"/>
</dbReference>
<dbReference type="GO" id="GO:0003700">
    <property type="term" value="F:DNA-binding transcription factor activity"/>
    <property type="evidence" value="ECO:0007669"/>
    <property type="project" value="InterPro"/>
</dbReference>
<dbReference type="NCBIfam" id="NF033788">
    <property type="entry name" value="HTH_metalloreg"/>
    <property type="match status" value="1"/>
</dbReference>
<dbReference type="InterPro" id="IPR011991">
    <property type="entry name" value="ArsR-like_HTH"/>
</dbReference>
<comment type="caution">
    <text evidence="5">The sequence shown here is derived from an EMBL/GenBank/DDBJ whole genome shotgun (WGS) entry which is preliminary data.</text>
</comment>
<dbReference type="PANTHER" id="PTHR43132:SF2">
    <property type="entry name" value="ARSENICAL RESISTANCE OPERON REPRESSOR ARSR-RELATED"/>
    <property type="match status" value="1"/>
</dbReference>
<dbReference type="SUPFAM" id="SSF46785">
    <property type="entry name" value="Winged helix' DNA-binding domain"/>
    <property type="match status" value="1"/>
</dbReference>
<dbReference type="InterPro" id="IPR036390">
    <property type="entry name" value="WH_DNA-bd_sf"/>
</dbReference>
<reference evidence="5 6" key="1">
    <citation type="submission" date="2019-03" db="EMBL/GenBank/DDBJ databases">
        <title>Genomic Encyclopedia of Type Strains, Phase IV (KMG-IV): sequencing the most valuable type-strain genomes for metagenomic binning, comparative biology and taxonomic classification.</title>
        <authorList>
            <person name="Goeker M."/>
        </authorList>
    </citation>
    <scope>NUCLEOTIDE SEQUENCE [LARGE SCALE GENOMIC DNA]</scope>
    <source>
        <strain evidence="5 6">DSM 24984</strain>
    </source>
</reference>
<accession>A0A4V2PRW0</accession>
<dbReference type="Pfam" id="PF01022">
    <property type="entry name" value="HTH_5"/>
    <property type="match status" value="1"/>
</dbReference>
<organism evidence="5 6">
    <name type="scientific">Seleniivibrio woodruffii</name>
    <dbReference type="NCBI Taxonomy" id="1078050"/>
    <lineage>
        <taxon>Bacteria</taxon>
        <taxon>Pseudomonadati</taxon>
        <taxon>Deferribacterota</taxon>
        <taxon>Deferribacteres</taxon>
        <taxon>Deferribacterales</taxon>
        <taxon>Geovibrionaceae</taxon>
        <taxon>Seleniivibrio</taxon>
    </lineage>
</organism>
<keyword evidence="3" id="KW-0804">Transcription</keyword>
<protein>
    <submittedName>
        <fullName evidence="5">ArsR family transcriptional regulator</fullName>
    </submittedName>
</protein>
<proteinExistence type="predicted"/>
<evidence type="ECO:0000256" key="3">
    <source>
        <dbReference type="ARBA" id="ARBA00023163"/>
    </source>
</evidence>
<dbReference type="EMBL" id="SMGG01000004">
    <property type="protein sequence ID" value="TCK60381.1"/>
    <property type="molecule type" value="Genomic_DNA"/>
</dbReference>
<sequence length="112" mass="12399">MNSKVEVFKALGDGNRLRIVCMLGVRDLCVCEINAVLNISMSTISSHLKVLRNAGLVTSKKDGRWIIYSLNKKNTFIADIVNVTVSGMKSDETVAEDAQKLKYINPKNCAEH</sequence>
<keyword evidence="6" id="KW-1185">Reference proteome</keyword>
<name>A0A4V2PRW0_9BACT</name>
<dbReference type="CDD" id="cd00090">
    <property type="entry name" value="HTH_ARSR"/>
    <property type="match status" value="1"/>
</dbReference>
<dbReference type="RefSeq" id="WP_132873048.1">
    <property type="nucleotide sequence ID" value="NZ_JAJUHT010000007.1"/>
</dbReference>
<dbReference type="InterPro" id="IPR001845">
    <property type="entry name" value="HTH_ArsR_DNA-bd_dom"/>
</dbReference>
<dbReference type="PRINTS" id="PR00778">
    <property type="entry name" value="HTHARSR"/>
</dbReference>
<dbReference type="GO" id="GO:0003677">
    <property type="term" value="F:DNA binding"/>
    <property type="evidence" value="ECO:0007669"/>
    <property type="project" value="UniProtKB-KW"/>
</dbReference>
<dbReference type="InterPro" id="IPR036388">
    <property type="entry name" value="WH-like_DNA-bd_sf"/>
</dbReference>
<evidence type="ECO:0000256" key="1">
    <source>
        <dbReference type="ARBA" id="ARBA00023015"/>
    </source>
</evidence>
<dbReference type="PROSITE" id="PS50987">
    <property type="entry name" value="HTH_ARSR_2"/>
    <property type="match status" value="1"/>
</dbReference>
<dbReference type="AlphaFoldDB" id="A0A4V2PRW0"/>
<keyword evidence="2" id="KW-0238">DNA-binding</keyword>
<dbReference type="Gene3D" id="1.10.10.10">
    <property type="entry name" value="Winged helix-like DNA-binding domain superfamily/Winged helix DNA-binding domain"/>
    <property type="match status" value="1"/>
</dbReference>
<keyword evidence="1" id="KW-0805">Transcription regulation</keyword>
<dbReference type="OrthoDB" id="9800238at2"/>
<evidence type="ECO:0000256" key="2">
    <source>
        <dbReference type="ARBA" id="ARBA00023125"/>
    </source>
</evidence>
<dbReference type="SMART" id="SM00418">
    <property type="entry name" value="HTH_ARSR"/>
    <property type="match status" value="1"/>
</dbReference>